<dbReference type="Proteomes" id="UP000765509">
    <property type="component" value="Unassembled WGS sequence"/>
</dbReference>
<dbReference type="EMBL" id="AVOT02008411">
    <property type="protein sequence ID" value="MBW0485940.1"/>
    <property type="molecule type" value="Genomic_DNA"/>
</dbReference>
<evidence type="ECO:0000313" key="8">
    <source>
        <dbReference type="EMBL" id="MBW0485940.1"/>
    </source>
</evidence>
<dbReference type="OrthoDB" id="2595244at2759"/>
<dbReference type="GO" id="GO:0016787">
    <property type="term" value="F:hydrolase activity"/>
    <property type="evidence" value="ECO:0007669"/>
    <property type="project" value="UniProtKB-KW"/>
</dbReference>
<evidence type="ECO:0000313" key="9">
    <source>
        <dbReference type="Proteomes" id="UP000765509"/>
    </source>
</evidence>
<dbReference type="PANTHER" id="PTHR34072">
    <property type="entry name" value="ENZYMATIC POLYPROTEIN-RELATED"/>
    <property type="match status" value="1"/>
</dbReference>
<dbReference type="GO" id="GO:0003964">
    <property type="term" value="F:RNA-directed DNA polymerase activity"/>
    <property type="evidence" value="ECO:0007669"/>
    <property type="project" value="UniProtKB-KW"/>
</dbReference>
<reference evidence="8" key="1">
    <citation type="submission" date="2021-03" db="EMBL/GenBank/DDBJ databases">
        <title>Draft genome sequence of rust myrtle Austropuccinia psidii MF-1, a brazilian biotype.</title>
        <authorList>
            <person name="Quecine M.C."/>
            <person name="Pachon D.M.R."/>
            <person name="Bonatelli M.L."/>
            <person name="Correr F.H."/>
            <person name="Franceschini L.M."/>
            <person name="Leite T.F."/>
            <person name="Margarido G.R.A."/>
            <person name="Almeida C.A."/>
            <person name="Ferrarezi J.A."/>
            <person name="Labate C.A."/>
        </authorList>
    </citation>
    <scope>NUCLEOTIDE SEQUENCE</scope>
    <source>
        <strain evidence="8">MF-1</strain>
    </source>
</reference>
<comment type="caution">
    <text evidence="8">The sequence shown here is derived from an EMBL/GenBank/DDBJ whole genome shotgun (WGS) entry which is preliminary data.</text>
</comment>
<proteinExistence type="predicted"/>
<accession>A0A9Q3CN21</accession>
<keyword evidence="6" id="KW-0695">RNA-directed DNA polymerase</keyword>
<organism evidence="8 9">
    <name type="scientific">Austropuccinia psidii MF-1</name>
    <dbReference type="NCBI Taxonomy" id="1389203"/>
    <lineage>
        <taxon>Eukaryota</taxon>
        <taxon>Fungi</taxon>
        <taxon>Dikarya</taxon>
        <taxon>Basidiomycota</taxon>
        <taxon>Pucciniomycotina</taxon>
        <taxon>Pucciniomycetes</taxon>
        <taxon>Pucciniales</taxon>
        <taxon>Sphaerophragmiaceae</taxon>
        <taxon>Austropuccinia</taxon>
    </lineage>
</organism>
<keyword evidence="3" id="KW-0540">Nuclease</keyword>
<dbReference type="InterPro" id="IPR041373">
    <property type="entry name" value="RT_RNaseH"/>
</dbReference>
<feature type="domain" description="Reverse transcriptase RNase H-like" evidence="7">
    <location>
        <begin position="14"/>
        <end position="105"/>
    </location>
</feature>
<evidence type="ECO:0000256" key="3">
    <source>
        <dbReference type="ARBA" id="ARBA00022722"/>
    </source>
</evidence>
<name>A0A9Q3CN21_9BASI</name>
<gene>
    <name evidence="8" type="ORF">O181_025655</name>
</gene>
<dbReference type="Pfam" id="PF17917">
    <property type="entry name" value="RT_RNaseH"/>
    <property type="match status" value="1"/>
</dbReference>
<evidence type="ECO:0000256" key="5">
    <source>
        <dbReference type="ARBA" id="ARBA00022801"/>
    </source>
</evidence>
<protein>
    <recommendedName>
        <fullName evidence="7">Reverse transcriptase RNase H-like domain-containing protein</fullName>
    </recommendedName>
</protein>
<evidence type="ECO:0000259" key="7">
    <source>
        <dbReference type="Pfam" id="PF17917"/>
    </source>
</evidence>
<evidence type="ECO:0000256" key="4">
    <source>
        <dbReference type="ARBA" id="ARBA00022759"/>
    </source>
</evidence>
<keyword evidence="1" id="KW-0808">Transferase</keyword>
<dbReference type="AlphaFoldDB" id="A0A9Q3CN21"/>
<keyword evidence="9" id="KW-1185">Reference proteome</keyword>
<dbReference type="GO" id="GO:0004519">
    <property type="term" value="F:endonuclease activity"/>
    <property type="evidence" value="ECO:0007669"/>
    <property type="project" value="UniProtKB-KW"/>
</dbReference>
<dbReference type="InterPro" id="IPR043502">
    <property type="entry name" value="DNA/RNA_pol_sf"/>
</dbReference>
<evidence type="ECO:0000256" key="1">
    <source>
        <dbReference type="ARBA" id="ARBA00022679"/>
    </source>
</evidence>
<dbReference type="SUPFAM" id="SSF56672">
    <property type="entry name" value="DNA/RNA polymerases"/>
    <property type="match status" value="1"/>
</dbReference>
<keyword evidence="5" id="KW-0378">Hydrolase</keyword>
<evidence type="ECO:0000256" key="6">
    <source>
        <dbReference type="ARBA" id="ARBA00022918"/>
    </source>
</evidence>
<keyword evidence="2" id="KW-0548">Nucleotidyltransferase</keyword>
<dbReference type="PANTHER" id="PTHR34072:SF58">
    <property type="entry name" value="DNA (CYTOSINE-5-)-METHYLTRANSFERASE"/>
    <property type="match status" value="1"/>
</dbReference>
<sequence>MLILPDFALPYKLYIDAALHQRQIVDGETREGVISYISRQLKDSEATFWATHTECLCLVWALAKLQYYLEGSVFEVYTESTALKSLLNMKTTNRHTLRWKIATQVYRGNMTIIYKEGKIHANADGVNRWPLGNVKKNPSYDPEGATKIPIHSIKIDRRKNLRFSKWAPESGTAVSEDTGSEGTKTPILQISSSEVHNKLFNAVMKTYAKHKQCGLLLQLLQQKYKSPEVESQLGKPWLKD</sequence>
<keyword evidence="4" id="KW-0255">Endonuclease</keyword>
<evidence type="ECO:0000256" key="2">
    <source>
        <dbReference type="ARBA" id="ARBA00022695"/>
    </source>
</evidence>